<organism evidence="1 2">
    <name type="scientific">Tistlia consotensis USBA 355</name>
    <dbReference type="NCBI Taxonomy" id="560819"/>
    <lineage>
        <taxon>Bacteria</taxon>
        <taxon>Pseudomonadati</taxon>
        <taxon>Pseudomonadota</taxon>
        <taxon>Alphaproteobacteria</taxon>
        <taxon>Rhodospirillales</taxon>
        <taxon>Rhodovibrionaceae</taxon>
        <taxon>Tistlia</taxon>
    </lineage>
</organism>
<dbReference type="AlphaFoldDB" id="A0A1Y6B768"/>
<dbReference type="Proteomes" id="UP000192917">
    <property type="component" value="Unassembled WGS sequence"/>
</dbReference>
<gene>
    <name evidence="1" type="ORF">SAMN05428998_101654</name>
</gene>
<keyword evidence="2" id="KW-1185">Reference proteome</keyword>
<evidence type="ECO:0000313" key="1">
    <source>
        <dbReference type="EMBL" id="SME94195.1"/>
    </source>
</evidence>
<sequence length="61" mass="6897">MAKHQGVVGRGEPVKRDEERFKFLFTNGRPSIPEGYSAPLETRTIRVLIGERKRQKVAATS</sequence>
<proteinExistence type="predicted"/>
<evidence type="ECO:0000313" key="2">
    <source>
        <dbReference type="Proteomes" id="UP000192917"/>
    </source>
</evidence>
<reference evidence="1 2" key="1">
    <citation type="submission" date="2017-04" db="EMBL/GenBank/DDBJ databases">
        <authorList>
            <person name="Afonso C.L."/>
            <person name="Miller P.J."/>
            <person name="Scott M.A."/>
            <person name="Spackman E."/>
            <person name="Goraichik I."/>
            <person name="Dimitrov K.M."/>
            <person name="Suarez D.L."/>
            <person name="Swayne D.E."/>
        </authorList>
    </citation>
    <scope>NUCLEOTIDE SEQUENCE [LARGE SCALE GENOMIC DNA]</scope>
    <source>
        <strain evidence="1 2">USBA 355</strain>
    </source>
</reference>
<name>A0A1Y6B768_9PROT</name>
<dbReference type="EMBL" id="FWZX01000001">
    <property type="protein sequence ID" value="SME94195.1"/>
    <property type="molecule type" value="Genomic_DNA"/>
</dbReference>
<accession>A0A1Y6B768</accession>
<protein>
    <submittedName>
        <fullName evidence="1">Uncharacterized protein</fullName>
    </submittedName>
</protein>